<feature type="domain" description="Pyrroline-5-carboxylate reductase dimerisation" evidence="6">
    <location>
        <begin position="200"/>
        <end position="302"/>
    </location>
</feature>
<comment type="similarity">
    <text evidence="1 4">Belongs to the pyrroline-5-carboxylate reductase family.</text>
</comment>
<keyword evidence="4" id="KW-0641">Proline biosynthesis</keyword>
<dbReference type="EMBL" id="JBBPHU010000006">
    <property type="protein sequence ID" value="KAK7516835.1"/>
    <property type="molecule type" value="Genomic_DNA"/>
</dbReference>
<dbReference type="InterPro" id="IPR053790">
    <property type="entry name" value="P5CR-like_CS"/>
</dbReference>
<keyword evidence="4" id="KW-0028">Amino-acid biosynthesis</keyword>
<dbReference type="HAMAP" id="MF_01925">
    <property type="entry name" value="P5C_reductase"/>
    <property type="match status" value="1"/>
</dbReference>
<keyword evidence="2 4" id="KW-0521">NADP</keyword>
<protein>
    <recommendedName>
        <fullName evidence="4">Pyrroline-5-carboxylate reductase</fullName>
        <ecNumber evidence="4">1.5.1.2</ecNumber>
    </recommendedName>
</protein>
<dbReference type="Gene3D" id="1.10.3730.10">
    <property type="entry name" value="ProC C-terminal domain-like"/>
    <property type="match status" value="1"/>
</dbReference>
<dbReference type="Proteomes" id="UP001363622">
    <property type="component" value="Unassembled WGS sequence"/>
</dbReference>
<feature type="domain" description="Pyrroline-5-carboxylate reductase catalytic N-terminal" evidence="5">
    <location>
        <begin position="11"/>
        <end position="127"/>
    </location>
</feature>
<evidence type="ECO:0000256" key="3">
    <source>
        <dbReference type="ARBA" id="ARBA00023002"/>
    </source>
</evidence>
<dbReference type="Pfam" id="PF03807">
    <property type="entry name" value="F420_oxidored"/>
    <property type="match status" value="1"/>
</dbReference>
<proteinExistence type="inferred from homology"/>
<dbReference type="InterPro" id="IPR028939">
    <property type="entry name" value="P5C_Rdtase_cat_N"/>
</dbReference>
<dbReference type="InterPro" id="IPR008927">
    <property type="entry name" value="6-PGluconate_DH-like_C_sf"/>
</dbReference>
<dbReference type="Pfam" id="PF14748">
    <property type="entry name" value="P5CR_dimer"/>
    <property type="match status" value="1"/>
</dbReference>
<reference evidence="7 8" key="1">
    <citation type="submission" date="2024-04" db="EMBL/GenBank/DDBJ databases">
        <title>Phyllosticta paracitricarpa is synonymous to the EU quarantine fungus P. citricarpa based on phylogenomic analyses.</title>
        <authorList>
            <consortium name="Lawrence Berkeley National Laboratory"/>
            <person name="Van Ingen-Buijs V.A."/>
            <person name="Van Westerhoven A.C."/>
            <person name="Haridas S."/>
            <person name="Skiadas P."/>
            <person name="Martin F."/>
            <person name="Groenewald J.Z."/>
            <person name="Crous P.W."/>
            <person name="Seidl M.F."/>
        </authorList>
    </citation>
    <scope>NUCLEOTIDE SEQUENCE [LARGE SCALE GENOMIC DNA]</scope>
    <source>
        <strain evidence="7 8">CBS 123371</strain>
    </source>
</reference>
<dbReference type="Gene3D" id="3.40.50.720">
    <property type="entry name" value="NAD(P)-binding Rossmann-like Domain"/>
    <property type="match status" value="1"/>
</dbReference>
<dbReference type="InterPro" id="IPR036291">
    <property type="entry name" value="NAD(P)-bd_dom_sf"/>
</dbReference>
<accession>A0ABR1KLP9</accession>
<sequence>MATESDTGLTLTVLGCGTMGNAILGGIMGAISNPTATSTSTDEVIPKRLPTNFVACDAWEGAPAAIQSALGKYNRPLEVFVKDNLSGAKKADIILLACKPHIYHDILSEPGMREALAGKLIMSILAGVSVEQIEKAIYPDGIPQDGSACRVVRVMPNTASLVRQSMTVISQPTPPLSDDQTALVTWIFNRIGRVVLLPPHLMDASTALCGSGPAFVALVLEAMADGAVAMGIPRKEAQLMAAQTMRGTTGLVLEENKHPAVLRDQVSTPGGCTIGGLMTLEEGAVRGHVARAIREATVVASQLGQGVKNVNGTRH</sequence>
<organism evidence="7 8">
    <name type="scientific">Phyllosticta citriasiana</name>
    <dbReference type="NCBI Taxonomy" id="595635"/>
    <lineage>
        <taxon>Eukaryota</taxon>
        <taxon>Fungi</taxon>
        <taxon>Dikarya</taxon>
        <taxon>Ascomycota</taxon>
        <taxon>Pezizomycotina</taxon>
        <taxon>Dothideomycetes</taxon>
        <taxon>Dothideomycetes incertae sedis</taxon>
        <taxon>Botryosphaeriales</taxon>
        <taxon>Phyllostictaceae</taxon>
        <taxon>Phyllosticta</taxon>
    </lineage>
</organism>
<dbReference type="EC" id="1.5.1.2" evidence="4"/>
<comment type="catalytic activity">
    <reaction evidence="4">
        <text>L-proline + NADP(+) = (S)-1-pyrroline-5-carboxylate + NADPH + 2 H(+)</text>
        <dbReference type="Rhea" id="RHEA:14109"/>
        <dbReference type="ChEBI" id="CHEBI:15378"/>
        <dbReference type="ChEBI" id="CHEBI:17388"/>
        <dbReference type="ChEBI" id="CHEBI:57783"/>
        <dbReference type="ChEBI" id="CHEBI:58349"/>
        <dbReference type="ChEBI" id="CHEBI:60039"/>
        <dbReference type="EC" id="1.5.1.2"/>
    </reaction>
</comment>
<evidence type="ECO:0000256" key="1">
    <source>
        <dbReference type="ARBA" id="ARBA00005525"/>
    </source>
</evidence>
<keyword evidence="3 4" id="KW-0560">Oxidoreductase</keyword>
<gene>
    <name evidence="7" type="ORF">IWZ03DRAFT_379169</name>
</gene>
<evidence type="ECO:0000313" key="7">
    <source>
        <dbReference type="EMBL" id="KAK7516835.1"/>
    </source>
</evidence>
<evidence type="ECO:0000256" key="2">
    <source>
        <dbReference type="ARBA" id="ARBA00022857"/>
    </source>
</evidence>
<dbReference type="InterPro" id="IPR000304">
    <property type="entry name" value="Pyrroline-COOH_reductase"/>
</dbReference>
<dbReference type="PROSITE" id="PS00521">
    <property type="entry name" value="P5CR"/>
    <property type="match status" value="1"/>
</dbReference>
<dbReference type="SUPFAM" id="SSF51735">
    <property type="entry name" value="NAD(P)-binding Rossmann-fold domains"/>
    <property type="match status" value="1"/>
</dbReference>
<dbReference type="PIRSF" id="PIRSF000193">
    <property type="entry name" value="Pyrrol-5-carb_rd"/>
    <property type="match status" value="1"/>
</dbReference>
<evidence type="ECO:0000256" key="4">
    <source>
        <dbReference type="RuleBase" id="RU003903"/>
    </source>
</evidence>
<keyword evidence="8" id="KW-1185">Reference proteome</keyword>
<dbReference type="NCBIfam" id="TIGR00112">
    <property type="entry name" value="proC"/>
    <property type="match status" value="1"/>
</dbReference>
<evidence type="ECO:0000259" key="6">
    <source>
        <dbReference type="Pfam" id="PF14748"/>
    </source>
</evidence>
<evidence type="ECO:0000259" key="5">
    <source>
        <dbReference type="Pfam" id="PF03807"/>
    </source>
</evidence>
<dbReference type="PANTHER" id="PTHR11645:SF0">
    <property type="entry name" value="PYRROLINE-5-CARBOXYLATE REDUCTASE 3"/>
    <property type="match status" value="1"/>
</dbReference>
<evidence type="ECO:0000313" key="8">
    <source>
        <dbReference type="Proteomes" id="UP001363622"/>
    </source>
</evidence>
<dbReference type="SUPFAM" id="SSF48179">
    <property type="entry name" value="6-phosphogluconate dehydrogenase C-terminal domain-like"/>
    <property type="match status" value="1"/>
</dbReference>
<dbReference type="InterPro" id="IPR029036">
    <property type="entry name" value="P5CR_dimer"/>
</dbReference>
<comment type="caution">
    <text evidence="7">The sequence shown here is derived from an EMBL/GenBank/DDBJ whole genome shotgun (WGS) entry which is preliminary data.</text>
</comment>
<name>A0ABR1KLP9_9PEZI</name>
<dbReference type="PANTHER" id="PTHR11645">
    <property type="entry name" value="PYRROLINE-5-CARBOXYLATE REDUCTASE"/>
    <property type="match status" value="1"/>
</dbReference>
<comment type="pathway">
    <text evidence="4">Amino-acid biosynthesis; L-proline biosynthesis; L-proline from L-glutamate 5-semialdehyde: step 1/1.</text>
</comment>